<name>A0ABS7BVE5_9BACL</name>
<accession>A0ABS7BVE5</accession>
<evidence type="ECO:0000256" key="1">
    <source>
        <dbReference type="SAM" id="MobiDB-lite"/>
    </source>
</evidence>
<proteinExistence type="predicted"/>
<dbReference type="RefSeq" id="WP_210046608.1">
    <property type="nucleotide sequence ID" value="NZ_JBHLVU010000026.1"/>
</dbReference>
<reference evidence="3 4" key="1">
    <citation type="submission" date="2021-07" db="EMBL/GenBank/DDBJ databases">
        <title>Paenibacillus radiodurans sp. nov., isolated from the southeastern edge of Tengger Desert.</title>
        <authorList>
            <person name="Zhang G."/>
        </authorList>
    </citation>
    <scope>NUCLEOTIDE SEQUENCE [LARGE SCALE GENOMIC DNA]</scope>
    <source>
        <strain evidence="3 4">CCM 7311</strain>
    </source>
</reference>
<gene>
    <name evidence="3" type="ORF">K0U00_01050</name>
</gene>
<feature type="compositionally biased region" description="Polar residues" evidence="1">
    <location>
        <begin position="151"/>
        <end position="163"/>
    </location>
</feature>
<dbReference type="Proteomes" id="UP001519887">
    <property type="component" value="Unassembled WGS sequence"/>
</dbReference>
<feature type="transmembrane region" description="Helical" evidence="2">
    <location>
        <begin position="12"/>
        <end position="28"/>
    </location>
</feature>
<sequence length="163" mass="18444">MEVVIQRPMDWVTVALVLAVLFLFIRTLRLGSRLKKLTASYARFMGETGVNDLEQVIISIKERLDLQEQNSTAVRAALQTFEHALKMKKGNIGLQRYNAFAERGNDLSFSLAIVNEQNDGMVMTGLHSRDQTFMYVKPLKRGESPYPLTPEEQQAITLASQPE</sequence>
<keyword evidence="2" id="KW-1133">Transmembrane helix</keyword>
<dbReference type="InterPro" id="IPR027981">
    <property type="entry name" value="DUF4446"/>
</dbReference>
<evidence type="ECO:0000256" key="2">
    <source>
        <dbReference type="SAM" id="Phobius"/>
    </source>
</evidence>
<dbReference type="EMBL" id="JAHZIK010000008">
    <property type="protein sequence ID" value="MBW7452628.1"/>
    <property type="molecule type" value="Genomic_DNA"/>
</dbReference>
<keyword evidence="2" id="KW-0812">Transmembrane</keyword>
<keyword evidence="4" id="KW-1185">Reference proteome</keyword>
<keyword evidence="2" id="KW-0472">Membrane</keyword>
<dbReference type="Pfam" id="PF14584">
    <property type="entry name" value="DUF4446"/>
    <property type="match status" value="1"/>
</dbReference>
<protein>
    <submittedName>
        <fullName evidence="3">DUF4446 family protein</fullName>
    </submittedName>
</protein>
<evidence type="ECO:0000313" key="4">
    <source>
        <dbReference type="Proteomes" id="UP001519887"/>
    </source>
</evidence>
<comment type="caution">
    <text evidence="3">The sequence shown here is derived from an EMBL/GenBank/DDBJ whole genome shotgun (WGS) entry which is preliminary data.</text>
</comment>
<organism evidence="3 4">
    <name type="scientific">Paenibacillus sepulcri</name>
    <dbReference type="NCBI Taxonomy" id="359917"/>
    <lineage>
        <taxon>Bacteria</taxon>
        <taxon>Bacillati</taxon>
        <taxon>Bacillota</taxon>
        <taxon>Bacilli</taxon>
        <taxon>Bacillales</taxon>
        <taxon>Paenibacillaceae</taxon>
        <taxon>Paenibacillus</taxon>
    </lineage>
</organism>
<evidence type="ECO:0000313" key="3">
    <source>
        <dbReference type="EMBL" id="MBW7452628.1"/>
    </source>
</evidence>
<feature type="region of interest" description="Disordered" evidence="1">
    <location>
        <begin position="142"/>
        <end position="163"/>
    </location>
</feature>